<dbReference type="InterPro" id="IPR014710">
    <property type="entry name" value="RmlC-like_jellyroll"/>
</dbReference>
<dbReference type="Proteomes" id="UP000321532">
    <property type="component" value="Unassembled WGS sequence"/>
</dbReference>
<accession>A0A512AYL6</accession>
<gene>
    <name evidence="1" type="ORF">AAE02nite_24600</name>
</gene>
<dbReference type="PANTHER" id="PTHR37694:SF1">
    <property type="entry name" value="SLR8022 PROTEIN"/>
    <property type="match status" value="1"/>
</dbReference>
<name>A0A512AYL6_9BACT</name>
<dbReference type="RefSeq" id="WP_174761950.1">
    <property type="nucleotide sequence ID" value="NZ_BJYS01000017.1"/>
</dbReference>
<protein>
    <submittedName>
        <fullName evidence="1">Uncharacterized protein</fullName>
    </submittedName>
</protein>
<comment type="caution">
    <text evidence="1">The sequence shown here is derived from an EMBL/GenBank/DDBJ whole genome shotgun (WGS) entry which is preliminary data.</text>
</comment>
<dbReference type="EMBL" id="BJYS01000017">
    <property type="protein sequence ID" value="GEO04796.1"/>
    <property type="molecule type" value="Genomic_DNA"/>
</dbReference>
<dbReference type="AlphaFoldDB" id="A0A512AYL6"/>
<dbReference type="InterPro" id="IPR011051">
    <property type="entry name" value="RmlC_Cupin_sf"/>
</dbReference>
<evidence type="ECO:0000313" key="2">
    <source>
        <dbReference type="Proteomes" id="UP000321532"/>
    </source>
</evidence>
<organism evidence="1 2">
    <name type="scientific">Adhaeribacter aerolatus</name>
    <dbReference type="NCBI Taxonomy" id="670289"/>
    <lineage>
        <taxon>Bacteria</taxon>
        <taxon>Pseudomonadati</taxon>
        <taxon>Bacteroidota</taxon>
        <taxon>Cytophagia</taxon>
        <taxon>Cytophagales</taxon>
        <taxon>Hymenobacteraceae</taxon>
        <taxon>Adhaeribacter</taxon>
    </lineage>
</organism>
<reference evidence="1 2" key="1">
    <citation type="submission" date="2019-07" db="EMBL/GenBank/DDBJ databases">
        <title>Whole genome shotgun sequence of Adhaeribacter aerolatus NBRC 106133.</title>
        <authorList>
            <person name="Hosoyama A."/>
            <person name="Uohara A."/>
            <person name="Ohji S."/>
            <person name="Ichikawa N."/>
        </authorList>
    </citation>
    <scope>NUCLEOTIDE SEQUENCE [LARGE SCALE GENOMIC DNA]</scope>
    <source>
        <strain evidence="1 2">NBRC 106133</strain>
    </source>
</reference>
<proteinExistence type="predicted"/>
<dbReference type="SUPFAM" id="SSF51182">
    <property type="entry name" value="RmlC-like cupins"/>
    <property type="match status" value="1"/>
</dbReference>
<dbReference type="PANTHER" id="PTHR37694">
    <property type="entry name" value="SLR8022 PROTEIN"/>
    <property type="match status" value="1"/>
</dbReference>
<sequence length="239" mass="26811">MTTISDALNKFKQEGYTVEFSLNDNCLVCRDSSLEIYPDEFLVESYFRFDGILDPEDEVLVYAISSNKRQVKGTLINVYGVYSENTTDEMVRALNANIPLKRPKKAIPAAEETDTSNSGESYGLEKHLTVINLPALKDQIKQRQTWKFKDRNAMTLCKRDNIRLVLVALASQAQMKTHRAVTIVSLQVLEGKLKVSTEKQTVELAAGQVLALTAGIPHHIFADEESIFLLTMIPGKKND</sequence>
<dbReference type="CDD" id="cd02230">
    <property type="entry name" value="cupin_HP0902-like"/>
    <property type="match status" value="1"/>
</dbReference>
<keyword evidence="2" id="KW-1185">Reference proteome</keyword>
<evidence type="ECO:0000313" key="1">
    <source>
        <dbReference type="EMBL" id="GEO04796.1"/>
    </source>
</evidence>
<dbReference type="Gene3D" id="2.60.120.10">
    <property type="entry name" value="Jelly Rolls"/>
    <property type="match status" value="1"/>
</dbReference>